<dbReference type="EMBL" id="CP036273">
    <property type="protein sequence ID" value="QDU22034.1"/>
    <property type="molecule type" value="Genomic_DNA"/>
</dbReference>
<dbReference type="Gene3D" id="3.40.50.12140">
    <property type="entry name" value="Domain of unknown function DUF4159"/>
    <property type="match status" value="2"/>
</dbReference>
<dbReference type="OrthoDB" id="220961at2"/>
<reference evidence="3 4" key="1">
    <citation type="submission" date="2019-02" db="EMBL/GenBank/DDBJ databases">
        <title>Deep-cultivation of Planctomycetes and their phenomic and genomic characterization uncovers novel biology.</title>
        <authorList>
            <person name="Wiegand S."/>
            <person name="Jogler M."/>
            <person name="Boedeker C."/>
            <person name="Pinto D."/>
            <person name="Vollmers J."/>
            <person name="Rivas-Marin E."/>
            <person name="Kohn T."/>
            <person name="Peeters S.H."/>
            <person name="Heuer A."/>
            <person name="Rast P."/>
            <person name="Oberbeckmann S."/>
            <person name="Bunk B."/>
            <person name="Jeske O."/>
            <person name="Meyerdierks A."/>
            <person name="Storesund J.E."/>
            <person name="Kallscheuer N."/>
            <person name="Luecker S."/>
            <person name="Lage O.M."/>
            <person name="Pohl T."/>
            <person name="Merkel B.J."/>
            <person name="Hornburger P."/>
            <person name="Mueller R.-W."/>
            <person name="Bruemmer F."/>
            <person name="Labrenz M."/>
            <person name="Spormann A.M."/>
            <person name="Op den Camp H."/>
            <person name="Overmann J."/>
            <person name="Amann R."/>
            <person name="Jetten M.S.M."/>
            <person name="Mascher T."/>
            <person name="Medema M.H."/>
            <person name="Devos D.P."/>
            <person name="Kaster A.-K."/>
            <person name="Ovreas L."/>
            <person name="Rohde M."/>
            <person name="Galperin M.Y."/>
            <person name="Jogler C."/>
        </authorList>
    </citation>
    <scope>NUCLEOTIDE SEQUENCE [LARGE SCALE GENOMIC DNA]</scope>
    <source>
        <strain evidence="3 4">ETA_A1</strain>
    </source>
</reference>
<keyword evidence="1" id="KW-0732">Signal</keyword>
<feature type="signal peptide" evidence="1">
    <location>
        <begin position="1"/>
        <end position="26"/>
    </location>
</feature>
<protein>
    <recommendedName>
        <fullName evidence="2">DUF4159 domain-containing protein</fullName>
    </recommendedName>
</protein>
<gene>
    <name evidence="3" type="ORF">ETAA1_40090</name>
</gene>
<feature type="domain" description="DUF4159" evidence="2">
    <location>
        <begin position="446"/>
        <end position="601"/>
    </location>
</feature>
<dbReference type="AlphaFoldDB" id="A0A517XX31"/>
<feature type="domain" description="DUF4159" evidence="2">
    <location>
        <begin position="634"/>
        <end position="839"/>
    </location>
</feature>
<organism evidence="3 4">
    <name type="scientific">Urbifossiella limnaea</name>
    <dbReference type="NCBI Taxonomy" id="2528023"/>
    <lineage>
        <taxon>Bacteria</taxon>
        <taxon>Pseudomonadati</taxon>
        <taxon>Planctomycetota</taxon>
        <taxon>Planctomycetia</taxon>
        <taxon>Gemmatales</taxon>
        <taxon>Gemmataceae</taxon>
        <taxon>Urbifossiella</taxon>
    </lineage>
</organism>
<dbReference type="Pfam" id="PF13709">
    <property type="entry name" value="DUF4159"/>
    <property type="match status" value="2"/>
</dbReference>
<dbReference type="Proteomes" id="UP000319576">
    <property type="component" value="Chromosome"/>
</dbReference>
<dbReference type="Gene3D" id="1.50.10.20">
    <property type="match status" value="2"/>
</dbReference>
<accession>A0A517XX31</accession>
<feature type="chain" id="PRO_5022066955" description="DUF4159 domain-containing protein" evidence="1">
    <location>
        <begin position="27"/>
        <end position="841"/>
    </location>
</feature>
<name>A0A517XX31_9BACT</name>
<keyword evidence="4" id="KW-1185">Reference proteome</keyword>
<evidence type="ECO:0000259" key="2">
    <source>
        <dbReference type="Pfam" id="PF13709"/>
    </source>
</evidence>
<evidence type="ECO:0000256" key="1">
    <source>
        <dbReference type="SAM" id="SignalP"/>
    </source>
</evidence>
<dbReference type="KEGG" id="uli:ETAA1_40090"/>
<dbReference type="InterPro" id="IPR008930">
    <property type="entry name" value="Terpenoid_cyclase/PrenylTrfase"/>
</dbReference>
<dbReference type="SUPFAM" id="SSF48239">
    <property type="entry name" value="Terpenoid cyclases/Protein prenyltransferases"/>
    <property type="match status" value="1"/>
</dbReference>
<dbReference type="CDD" id="cd00688">
    <property type="entry name" value="ISOPREN_C2_like"/>
    <property type="match status" value="1"/>
</dbReference>
<evidence type="ECO:0000313" key="3">
    <source>
        <dbReference type="EMBL" id="QDU22034.1"/>
    </source>
</evidence>
<sequence length="841" mass="92076" precursor="true">MTRLLLSTALFAGLGVLVMLPAPAPAKQPLPGPPPAPGKADEELVERVRKGIDGGVRYLKSKQNRATGNWEGEQFVLNFVVNMEGGTTALVTLALLNAGLTEKDESVRKALDYLRTLPPRKTYVVGLQNLALAEARQPKDLPIIQRNADWLVERAIGLRNGDLKGWTYEGGNSLGDGSNTQYALLGLYAAKQAGAKVDDNVWRAIQKHYTGYQIPVTATSGGWSYHNPPLDPAVSFTMTVAGVCGLLIAGLGLEESTQGLDPATGVAANCGVYAETSAVARGMNWIAANFNFDSGKSIFYNVYGIERLGRLSGERFIGRYDWYREGCEYLLKAQEPGTGAFSKPRGIDGAEVLSTSFALLFLSKGRTPVLVSKYAWGEFRHPAGGQFQEVSTGARGEVSWNRKHNDTRHLVEFASKELFKGAPLAWQVYDPRRQNLETDDAVLREVGTLVQSPVLYLNGHGRIPFVGLQGEGLTTNEKVLQRYVEEGGFLFAEACCGDKEFADSFRALMNRIFPNNELRPIPEAHPIWTAYFRDPGMAHFAGLEGLEKGCRTVVAFSPRPMAGYWEEHRFMPSGRPPSPVGSPLHRGEMAYKLAGNVIAYATGLELPKPRLTRTVLVDPNAGDRGPRRGMFQPAQLKTGDAEPAPAALRNLMGHLKEKYQLQVSTKSESLFPGDDAVFKYKFLYLHGRRPVELSDFDAENVKGVLQTGGLLLADASCNGTDAWKRFDASFRSACKKLFPDAPLQVIPADDPIFSAKLNGGQAISQVRCRREKPDGSGPEAELRNYAPFLEGVKVDGRWVVVYSKYDIGCALEGHKSADCLGHDRESAMRLASAVVLYSLRR</sequence>
<proteinExistence type="predicted"/>
<dbReference type="RefSeq" id="WP_145241427.1">
    <property type="nucleotide sequence ID" value="NZ_CP036273.1"/>
</dbReference>
<evidence type="ECO:0000313" key="4">
    <source>
        <dbReference type="Proteomes" id="UP000319576"/>
    </source>
</evidence>
<dbReference type="InterPro" id="IPR025297">
    <property type="entry name" value="DUF4159"/>
</dbReference>